<evidence type="ECO:0000313" key="1">
    <source>
        <dbReference type="EMBL" id="HAE29435.1"/>
    </source>
</evidence>
<proteinExistence type="predicted"/>
<dbReference type="Gene3D" id="3.40.50.300">
    <property type="entry name" value="P-loop containing nucleotide triphosphate hydrolases"/>
    <property type="match status" value="1"/>
</dbReference>
<dbReference type="EMBL" id="DMAN01000454">
    <property type="protein sequence ID" value="HAE29435.1"/>
    <property type="molecule type" value="Genomic_DNA"/>
</dbReference>
<dbReference type="InterPro" id="IPR027417">
    <property type="entry name" value="P-loop_NTPase"/>
</dbReference>
<name>A0A3B9H411_9PROT</name>
<dbReference type="NCBIfam" id="NF047389">
    <property type="entry name" value="ATPase_Sll1717"/>
    <property type="match status" value="1"/>
</dbReference>
<accession>A0A3B9H411</accession>
<evidence type="ECO:0000313" key="2">
    <source>
        <dbReference type="Proteomes" id="UP000259610"/>
    </source>
</evidence>
<dbReference type="Proteomes" id="UP000259610">
    <property type="component" value="Unassembled WGS sequence"/>
</dbReference>
<protein>
    <recommendedName>
        <fullName evidence="3">DNA repair ATPase</fullName>
    </recommendedName>
</protein>
<evidence type="ECO:0008006" key="3">
    <source>
        <dbReference type="Google" id="ProtNLM"/>
    </source>
</evidence>
<organism evidence="1 2">
    <name type="scientific">Hyphomonas adhaerens</name>
    <dbReference type="NCBI Taxonomy" id="81029"/>
    <lineage>
        <taxon>Bacteria</taxon>
        <taxon>Pseudomonadati</taxon>
        <taxon>Pseudomonadota</taxon>
        <taxon>Alphaproteobacteria</taxon>
        <taxon>Hyphomonadales</taxon>
        <taxon>Hyphomonadaceae</taxon>
        <taxon>Hyphomonas</taxon>
    </lineage>
</organism>
<gene>
    <name evidence="1" type="ORF">DCG58_19935</name>
</gene>
<dbReference type="RefSeq" id="WP_272993453.1">
    <property type="nucleotide sequence ID" value="NZ_CALCOC010000204.1"/>
</dbReference>
<reference evidence="1 2" key="1">
    <citation type="journal article" date="2018" name="Nat. Biotechnol.">
        <title>A standardized bacterial taxonomy based on genome phylogeny substantially revises the tree of life.</title>
        <authorList>
            <person name="Parks D.H."/>
            <person name="Chuvochina M."/>
            <person name="Waite D.W."/>
            <person name="Rinke C."/>
            <person name="Skarshewski A."/>
            <person name="Chaumeil P.A."/>
            <person name="Hugenholtz P."/>
        </authorList>
    </citation>
    <scope>NUCLEOTIDE SEQUENCE [LARGE SCALE GENOMIC DNA]</scope>
    <source>
        <strain evidence="1">UBA8733</strain>
    </source>
</reference>
<sequence>MTTSRKPVKITYRKGVIIGAAAAEQDNEFLSDCFVDNGTAGILSDTTRNESIILGRVGAGKSALIAHLKDNERCLRIDPHEFSMNFIENSSAIQLLNELGVSLDVLFQALWKHVLTVEVLRLRYKDNNLRDSLEKFFSPRDKKDSEAEAVNYFQEFGGSEFWNTTELRIKEIVSRTEKSVAAEMGAESSSVLAKIRGGKAVSEQEKREYQEKCQRAVSSVQMLKLHKVVDALQDVLEDKQKQYFIVIDDLDTNWASSEIRYRLIRALIEAIKKFRKIRNLKIVIAMRVDLLDTVFRETRDSGFQEEKFEAFFLRLRWEPSDLIDIMDRRIRKVLKDQYTKNDVGFYDVFQEKIGSEPTTKYITDRIAGRPRDAILFLNFIFQEAEGKTQITKRVIQQAEVLYSSSRATSLCQEWHDRFPNLHKYLNLLKGLNSRFLVSEFPLASLNDLLLDCVGFTSPDEISLLALEIAERGKGFENHAEALSFLNNVFSALFVVGAIGAKFEATGRPEWASNAAATPYHREFELNTQIYIHPMLYRHYGVRPIGTPK</sequence>
<comment type="caution">
    <text evidence="1">The sequence shown here is derived from an EMBL/GenBank/DDBJ whole genome shotgun (WGS) entry which is preliminary data.</text>
</comment>
<dbReference type="AlphaFoldDB" id="A0A3B9H411"/>
<dbReference type="InterPro" id="IPR059206">
    <property type="entry name" value="Sll1717-like"/>
</dbReference>
<dbReference type="SUPFAM" id="SSF52540">
    <property type="entry name" value="P-loop containing nucleoside triphosphate hydrolases"/>
    <property type="match status" value="1"/>
</dbReference>